<protein>
    <submittedName>
        <fullName evidence="10">LOW QUALITY PROTEIN: aquaporin-4</fullName>
    </submittedName>
</protein>
<dbReference type="Proteomes" id="UP000504630">
    <property type="component" value="Chromosome 7"/>
</dbReference>
<accession>A0A6J2Q208</accession>
<dbReference type="KEGG" id="cgob:115010718"/>
<keyword evidence="6 8" id="KW-0472">Membrane</keyword>
<name>A0A6J2Q208_COTGO</name>
<dbReference type="PROSITE" id="PS00221">
    <property type="entry name" value="MIP"/>
    <property type="match status" value="1"/>
</dbReference>
<dbReference type="InParanoid" id="A0A6J2Q208"/>
<feature type="transmembrane region" description="Helical" evidence="8">
    <location>
        <begin position="12"/>
        <end position="33"/>
    </location>
</feature>
<dbReference type="FunCoup" id="A0A6J2Q208">
    <property type="interactions" value="4"/>
</dbReference>
<evidence type="ECO:0000256" key="1">
    <source>
        <dbReference type="ARBA" id="ARBA00004141"/>
    </source>
</evidence>
<dbReference type="InterPro" id="IPR023271">
    <property type="entry name" value="Aquaporin-like"/>
</dbReference>
<evidence type="ECO:0000256" key="4">
    <source>
        <dbReference type="ARBA" id="ARBA00022692"/>
    </source>
</evidence>
<dbReference type="PANTHER" id="PTHR19139:SF177">
    <property type="entry name" value="AQUAPORIN 14"/>
    <property type="match status" value="1"/>
</dbReference>
<feature type="transmembrane region" description="Helical" evidence="8">
    <location>
        <begin position="205"/>
        <end position="226"/>
    </location>
</feature>
<keyword evidence="9" id="KW-1185">Reference proteome</keyword>
<feature type="transmembrane region" description="Helical" evidence="8">
    <location>
        <begin position="45"/>
        <end position="65"/>
    </location>
</feature>
<comment type="similarity">
    <text evidence="2 7">Belongs to the MIP/aquaporin (TC 1.A.8) family.</text>
</comment>
<dbReference type="GeneID" id="115010718"/>
<evidence type="ECO:0000256" key="2">
    <source>
        <dbReference type="ARBA" id="ARBA00006175"/>
    </source>
</evidence>
<dbReference type="Pfam" id="PF00230">
    <property type="entry name" value="MIP"/>
    <property type="match status" value="1"/>
</dbReference>
<proteinExistence type="inferred from homology"/>
<dbReference type="GO" id="GO:0015250">
    <property type="term" value="F:water channel activity"/>
    <property type="evidence" value="ECO:0007669"/>
    <property type="project" value="TreeGrafter"/>
</dbReference>
<keyword evidence="4 7" id="KW-0812">Transmembrane</keyword>
<feature type="transmembrane region" description="Helical" evidence="8">
    <location>
        <begin position="163"/>
        <end position="185"/>
    </location>
</feature>
<gene>
    <name evidence="10" type="primary">LOC115010718</name>
</gene>
<dbReference type="SUPFAM" id="SSF81338">
    <property type="entry name" value="Aquaporin-like"/>
    <property type="match status" value="1"/>
</dbReference>
<feature type="transmembrane region" description="Helical" evidence="8">
    <location>
        <begin position="86"/>
        <end position="110"/>
    </location>
</feature>
<dbReference type="FunFam" id="1.20.1080.10:FF:000051">
    <property type="entry name" value="Uncharacterized protein"/>
    <property type="match status" value="1"/>
</dbReference>
<dbReference type="Gene3D" id="1.20.1080.10">
    <property type="entry name" value="Glycerol uptake facilitator protein"/>
    <property type="match status" value="1"/>
</dbReference>
<sequence>MTWRELRSRQFWRAILAELLGTMFLVSAVLGASVPGPGEPPTGPLYPAVAVGVSIVAMAHCFGEISGAQVNPAVTLALLATRRLDVLRAVVYIAAQCFGASLGAGALYLALPLKTTAENFVNRVPIELNAAQALGIEVLCTFQMVFTVFSVEDQRRRESPEPGNLAIGLAHTAGVLIGGRFSGASMNPARSLGPAIFTGLWENHWVYWIGPVTGAILAGVSHEFFFTRSASRHKLVACLTCKDIEIVETTSMTGSSLSTVTQNAIRAKQTNKQENN</sequence>
<dbReference type="PANTHER" id="PTHR19139">
    <property type="entry name" value="AQUAPORIN TRANSPORTER"/>
    <property type="match status" value="1"/>
</dbReference>
<evidence type="ECO:0000256" key="5">
    <source>
        <dbReference type="ARBA" id="ARBA00022989"/>
    </source>
</evidence>
<dbReference type="RefSeq" id="XP_029291317.1">
    <property type="nucleotide sequence ID" value="XM_029435457.1"/>
</dbReference>
<dbReference type="AlphaFoldDB" id="A0A6J2Q208"/>
<evidence type="ECO:0000256" key="3">
    <source>
        <dbReference type="ARBA" id="ARBA00022448"/>
    </source>
</evidence>
<dbReference type="InterPro" id="IPR022357">
    <property type="entry name" value="MIP_CS"/>
</dbReference>
<dbReference type="CDD" id="cd00333">
    <property type="entry name" value="MIP"/>
    <property type="match status" value="1"/>
</dbReference>
<keyword evidence="5 8" id="KW-1133">Transmembrane helix</keyword>
<evidence type="ECO:0000256" key="8">
    <source>
        <dbReference type="SAM" id="Phobius"/>
    </source>
</evidence>
<evidence type="ECO:0000256" key="6">
    <source>
        <dbReference type="ARBA" id="ARBA00023136"/>
    </source>
</evidence>
<evidence type="ECO:0000256" key="7">
    <source>
        <dbReference type="RuleBase" id="RU000477"/>
    </source>
</evidence>
<reference evidence="10" key="1">
    <citation type="submission" date="2025-08" db="UniProtKB">
        <authorList>
            <consortium name="RefSeq"/>
        </authorList>
    </citation>
    <scope>IDENTIFICATION</scope>
</reference>
<dbReference type="InterPro" id="IPR034294">
    <property type="entry name" value="Aquaporin_transptr"/>
</dbReference>
<dbReference type="InterPro" id="IPR000425">
    <property type="entry name" value="MIP"/>
</dbReference>
<evidence type="ECO:0000313" key="9">
    <source>
        <dbReference type="Proteomes" id="UP000504630"/>
    </source>
</evidence>
<dbReference type="GO" id="GO:0005886">
    <property type="term" value="C:plasma membrane"/>
    <property type="evidence" value="ECO:0007669"/>
    <property type="project" value="TreeGrafter"/>
</dbReference>
<organism evidence="9 10">
    <name type="scientific">Cottoperca gobio</name>
    <name type="common">Frogmouth</name>
    <name type="synonym">Aphritis gobio</name>
    <dbReference type="NCBI Taxonomy" id="56716"/>
    <lineage>
        <taxon>Eukaryota</taxon>
        <taxon>Metazoa</taxon>
        <taxon>Chordata</taxon>
        <taxon>Craniata</taxon>
        <taxon>Vertebrata</taxon>
        <taxon>Euteleostomi</taxon>
        <taxon>Actinopterygii</taxon>
        <taxon>Neopterygii</taxon>
        <taxon>Teleostei</taxon>
        <taxon>Neoteleostei</taxon>
        <taxon>Acanthomorphata</taxon>
        <taxon>Eupercaria</taxon>
        <taxon>Perciformes</taxon>
        <taxon>Notothenioidei</taxon>
        <taxon>Bovichtidae</taxon>
        <taxon>Cottoperca</taxon>
    </lineage>
</organism>
<keyword evidence="3 7" id="KW-0813">Transport</keyword>
<evidence type="ECO:0000313" key="10">
    <source>
        <dbReference type="RefSeq" id="XP_029291317.1"/>
    </source>
</evidence>
<dbReference type="PRINTS" id="PR00783">
    <property type="entry name" value="MINTRINSICP"/>
</dbReference>
<comment type="subcellular location">
    <subcellularLocation>
        <location evidence="1">Membrane</location>
        <topology evidence="1">Multi-pass membrane protein</topology>
    </subcellularLocation>
</comment>
<dbReference type="OrthoDB" id="3222at2759"/>
<feature type="transmembrane region" description="Helical" evidence="8">
    <location>
        <begin position="130"/>
        <end position="151"/>
    </location>
</feature>